<accession>A0ACD3A5V7</accession>
<evidence type="ECO:0000313" key="2">
    <source>
        <dbReference type="Proteomes" id="UP000308600"/>
    </source>
</evidence>
<sequence>FFQVFITLAALSVSTSVLALTDAEIIAARRGSGADIVTPVLFLRPGCDYSTPCAGNGWAPGLHCGDGLLGCKKGNVYQVGSDTNVCDFGKRNSCVECNDLSCP</sequence>
<proteinExistence type="predicted"/>
<organism evidence="1 2">
    <name type="scientific">Pluteus cervinus</name>
    <dbReference type="NCBI Taxonomy" id="181527"/>
    <lineage>
        <taxon>Eukaryota</taxon>
        <taxon>Fungi</taxon>
        <taxon>Dikarya</taxon>
        <taxon>Basidiomycota</taxon>
        <taxon>Agaricomycotina</taxon>
        <taxon>Agaricomycetes</taxon>
        <taxon>Agaricomycetidae</taxon>
        <taxon>Agaricales</taxon>
        <taxon>Pluteineae</taxon>
        <taxon>Pluteaceae</taxon>
        <taxon>Pluteus</taxon>
    </lineage>
</organism>
<dbReference type="Proteomes" id="UP000308600">
    <property type="component" value="Unassembled WGS sequence"/>
</dbReference>
<dbReference type="EMBL" id="ML208677">
    <property type="protein sequence ID" value="TFK61268.1"/>
    <property type="molecule type" value="Genomic_DNA"/>
</dbReference>
<feature type="non-terminal residue" evidence="1">
    <location>
        <position position="1"/>
    </location>
</feature>
<reference evidence="1 2" key="1">
    <citation type="journal article" date="2019" name="Nat. Ecol. Evol.">
        <title>Megaphylogeny resolves global patterns of mushroom evolution.</title>
        <authorList>
            <person name="Varga T."/>
            <person name="Krizsan K."/>
            <person name="Foldi C."/>
            <person name="Dima B."/>
            <person name="Sanchez-Garcia M."/>
            <person name="Sanchez-Ramirez S."/>
            <person name="Szollosi G.J."/>
            <person name="Szarkandi J.G."/>
            <person name="Papp V."/>
            <person name="Albert L."/>
            <person name="Andreopoulos W."/>
            <person name="Angelini C."/>
            <person name="Antonin V."/>
            <person name="Barry K.W."/>
            <person name="Bougher N.L."/>
            <person name="Buchanan P."/>
            <person name="Buyck B."/>
            <person name="Bense V."/>
            <person name="Catcheside P."/>
            <person name="Chovatia M."/>
            <person name="Cooper J."/>
            <person name="Damon W."/>
            <person name="Desjardin D."/>
            <person name="Finy P."/>
            <person name="Geml J."/>
            <person name="Haridas S."/>
            <person name="Hughes K."/>
            <person name="Justo A."/>
            <person name="Karasinski D."/>
            <person name="Kautmanova I."/>
            <person name="Kiss B."/>
            <person name="Kocsube S."/>
            <person name="Kotiranta H."/>
            <person name="LaButti K.M."/>
            <person name="Lechner B.E."/>
            <person name="Liimatainen K."/>
            <person name="Lipzen A."/>
            <person name="Lukacs Z."/>
            <person name="Mihaltcheva S."/>
            <person name="Morgado L.N."/>
            <person name="Niskanen T."/>
            <person name="Noordeloos M.E."/>
            <person name="Ohm R.A."/>
            <person name="Ortiz-Santana B."/>
            <person name="Ovrebo C."/>
            <person name="Racz N."/>
            <person name="Riley R."/>
            <person name="Savchenko A."/>
            <person name="Shiryaev A."/>
            <person name="Soop K."/>
            <person name="Spirin V."/>
            <person name="Szebenyi C."/>
            <person name="Tomsovsky M."/>
            <person name="Tulloss R.E."/>
            <person name="Uehling J."/>
            <person name="Grigoriev I.V."/>
            <person name="Vagvolgyi C."/>
            <person name="Papp T."/>
            <person name="Martin F.M."/>
            <person name="Miettinen O."/>
            <person name="Hibbett D.S."/>
            <person name="Nagy L.G."/>
        </authorList>
    </citation>
    <scope>NUCLEOTIDE SEQUENCE [LARGE SCALE GENOMIC DNA]</scope>
    <source>
        <strain evidence="1 2">NL-1719</strain>
    </source>
</reference>
<evidence type="ECO:0000313" key="1">
    <source>
        <dbReference type="EMBL" id="TFK61268.1"/>
    </source>
</evidence>
<protein>
    <submittedName>
        <fullName evidence="1">Uncharacterized protein</fullName>
    </submittedName>
</protein>
<keyword evidence="2" id="KW-1185">Reference proteome</keyword>
<name>A0ACD3A5V7_9AGAR</name>
<gene>
    <name evidence="1" type="ORF">BDN72DRAFT_778433</name>
</gene>